<evidence type="ECO:0000313" key="8">
    <source>
        <dbReference type="EMBL" id="OAL39335.1"/>
    </source>
</evidence>
<dbReference type="GO" id="GO:0003723">
    <property type="term" value="F:RNA binding"/>
    <property type="evidence" value="ECO:0007669"/>
    <property type="project" value="TreeGrafter"/>
</dbReference>
<sequence>MNQSLSSFPKVLALFPIQCNHYLHFSFGPEDASHVSSVASGRDGDDSTEDDPDPLSTAQGAKIVKARKPFRISIPKVNLESALETMRLAHTHGLTLDEVVLKPSPQQTNSTVPAVPLKSDERLGSKMKNNLELARQQGKMKETLRSRQALPLMAEGTPQALLKAVEDNDVVIVLAKTGSGKTTQVPQIILDDRIMSRKGPCTNIVCTQPRRMAATSVAHRVAHERHDTMRNSVGYHIRNDNWSPSPFGSITYCTTGILLNRLIANPQATLSSHSHIIVDEVHERDIQIDLVLSLLRKTIRARKVAQESFPKVILMSATIDPTTFVDYFKQPAEDGTTLKVDSLDVEGRRAYVEAHYLPEILSELSQEGDLHPSIRQLIQGGHKQSSAQHIEHELHFSARQTKLASSHSGALSSDEVLPLPGAPYEIDSPGFTGPMRVGLAVSVIVHIAKTKPDGDVLVFFPGSTDMEKVELLLTSGRFACLGLDFQDPNKFRLFKLHSRRRETNDQVFEPVPEGCRRIILTTNIAETSITLPDVVYVIDTGKERNSLFDPSTLARSLPYAWISKTSSIQRRGRAGRVRNGHYYALFSKERHDSLRPMQRPKIEQSDLAELALQFKAFPQTVDAESLLLDTIDPPAPESVASAVRQLQSLGALTDKGDITDLGRLLWRLGVHPALGKGVLLGSLFGCLEPMLIIACHDPEAPLVSNLELSIDKLRAEKQKYLPEFETDFAWIIEAFKEYHEASLAGDENLMQELRDTKYIRHRSYQDMMMTSKGIHEALAEVGFVSPPQPGRTLFESLPHSLNVNSNNMVLVKALLINTVSAELAAWRGATSFKGRQYGWSTDSRDLKGMISKHGVNEATNRRDRRKKKHYRSHGRLMAYTWKQAGLDGPDDVVWLEQGSMVTPLMAILFCRSLKLQKDQVLELNEWLRLRILTPDDVPPEISEQAAAILVELRKTVDRFINLAWLELEKLDRPRRQRDSESQGQATTSSGLGLELRNVMVEAVVKMLDADEAYWKEWRERRRVDIALDVEQRQREQEEADAEATETQEMDWGSEEEQEEKLKPDAEGRSKYTAGVPGYERASA</sequence>
<dbReference type="EC" id="3.6.4.13" evidence="1"/>
<dbReference type="EMBL" id="LVCJ01000005">
    <property type="protein sequence ID" value="OAL39335.1"/>
    <property type="molecule type" value="Genomic_DNA"/>
</dbReference>
<dbReference type="PROSITE" id="PS51192">
    <property type="entry name" value="HELICASE_ATP_BIND_1"/>
    <property type="match status" value="1"/>
</dbReference>
<dbReference type="SMART" id="SM00490">
    <property type="entry name" value="HELICc"/>
    <property type="match status" value="1"/>
</dbReference>
<dbReference type="InterPro" id="IPR048333">
    <property type="entry name" value="HA2_WH"/>
</dbReference>
<evidence type="ECO:0000256" key="4">
    <source>
        <dbReference type="ARBA" id="ARBA00022840"/>
    </source>
</evidence>
<dbReference type="SMART" id="SM00487">
    <property type="entry name" value="DEXDc"/>
    <property type="match status" value="1"/>
</dbReference>
<feature type="compositionally biased region" description="Acidic residues" evidence="5">
    <location>
        <begin position="1037"/>
        <end position="1058"/>
    </location>
</feature>
<gene>
    <name evidence="8" type="ORF">AYO20_01205</name>
</gene>
<feature type="compositionally biased region" description="Basic and acidic residues" evidence="5">
    <location>
        <begin position="1059"/>
        <end position="1069"/>
    </location>
</feature>
<keyword evidence="9" id="KW-1185">Reference proteome</keyword>
<evidence type="ECO:0000313" key="9">
    <source>
        <dbReference type="Proteomes" id="UP000185904"/>
    </source>
</evidence>
<dbReference type="CDD" id="cd18791">
    <property type="entry name" value="SF2_C_RHA"/>
    <property type="match status" value="1"/>
</dbReference>
<dbReference type="AlphaFoldDB" id="A0A178DE34"/>
<dbReference type="InterPro" id="IPR011545">
    <property type="entry name" value="DEAD/DEAH_box_helicase_dom"/>
</dbReference>
<dbReference type="GO" id="GO:1990904">
    <property type="term" value="C:ribonucleoprotein complex"/>
    <property type="evidence" value="ECO:0007669"/>
    <property type="project" value="UniProtKB-ARBA"/>
</dbReference>
<dbReference type="PANTHER" id="PTHR18934:SF203">
    <property type="entry name" value="ATP-DEPENDENT RNA HELICASE A"/>
    <property type="match status" value="1"/>
</dbReference>
<dbReference type="GeneID" id="34584629"/>
<organism evidence="8 9">
    <name type="scientific">Fonsecaea nubica</name>
    <dbReference type="NCBI Taxonomy" id="856822"/>
    <lineage>
        <taxon>Eukaryota</taxon>
        <taxon>Fungi</taxon>
        <taxon>Dikarya</taxon>
        <taxon>Ascomycota</taxon>
        <taxon>Pezizomycotina</taxon>
        <taxon>Eurotiomycetes</taxon>
        <taxon>Chaetothyriomycetidae</taxon>
        <taxon>Chaetothyriales</taxon>
        <taxon>Herpotrichiellaceae</taxon>
        <taxon>Fonsecaea</taxon>
    </lineage>
</organism>
<dbReference type="SUPFAM" id="SSF52540">
    <property type="entry name" value="P-loop containing nucleoside triphosphate hydrolases"/>
    <property type="match status" value="1"/>
</dbReference>
<dbReference type="InterPro" id="IPR007502">
    <property type="entry name" value="Helicase-assoc_dom"/>
</dbReference>
<protein>
    <recommendedName>
        <fullName evidence="1">RNA helicase</fullName>
        <ecNumber evidence="1">3.6.4.13</ecNumber>
    </recommendedName>
</protein>
<dbReference type="GO" id="GO:0016787">
    <property type="term" value="F:hydrolase activity"/>
    <property type="evidence" value="ECO:0007669"/>
    <property type="project" value="UniProtKB-KW"/>
</dbReference>
<feature type="domain" description="Helicase ATP-binding" evidence="6">
    <location>
        <begin position="162"/>
        <end position="337"/>
    </location>
</feature>
<dbReference type="RefSeq" id="XP_022504347.1">
    <property type="nucleotide sequence ID" value="XM_022639511.1"/>
</dbReference>
<evidence type="ECO:0000256" key="3">
    <source>
        <dbReference type="ARBA" id="ARBA00022801"/>
    </source>
</evidence>
<comment type="caution">
    <text evidence="8">The sequence shown here is derived from an EMBL/GenBank/DDBJ whole genome shotgun (WGS) entry which is preliminary data.</text>
</comment>
<evidence type="ECO:0000256" key="2">
    <source>
        <dbReference type="ARBA" id="ARBA00022741"/>
    </source>
</evidence>
<feature type="domain" description="Helicase C-terminal" evidence="7">
    <location>
        <begin position="442"/>
        <end position="618"/>
    </location>
</feature>
<dbReference type="PANTHER" id="PTHR18934">
    <property type="entry name" value="ATP-DEPENDENT RNA HELICASE"/>
    <property type="match status" value="1"/>
</dbReference>
<dbReference type="PROSITE" id="PS51194">
    <property type="entry name" value="HELICASE_CTER"/>
    <property type="match status" value="1"/>
</dbReference>
<dbReference type="OrthoDB" id="5600252at2759"/>
<dbReference type="GO" id="GO:0005524">
    <property type="term" value="F:ATP binding"/>
    <property type="evidence" value="ECO:0007669"/>
    <property type="project" value="UniProtKB-KW"/>
</dbReference>
<dbReference type="CDD" id="cd17917">
    <property type="entry name" value="DEXHc_RHA-like"/>
    <property type="match status" value="1"/>
</dbReference>
<dbReference type="Proteomes" id="UP000185904">
    <property type="component" value="Unassembled WGS sequence"/>
</dbReference>
<proteinExistence type="predicted"/>
<accession>A0A178DE34</accession>
<dbReference type="InterPro" id="IPR014001">
    <property type="entry name" value="Helicase_ATP-bd"/>
</dbReference>
<keyword evidence="2" id="KW-0547">Nucleotide-binding</keyword>
<dbReference type="Gene3D" id="1.20.120.1080">
    <property type="match status" value="1"/>
</dbReference>
<dbReference type="Pfam" id="PF04408">
    <property type="entry name" value="WHD_HA2"/>
    <property type="match status" value="1"/>
</dbReference>
<keyword evidence="4" id="KW-0067">ATP-binding</keyword>
<dbReference type="GO" id="GO:0003724">
    <property type="term" value="F:RNA helicase activity"/>
    <property type="evidence" value="ECO:0007669"/>
    <property type="project" value="UniProtKB-EC"/>
</dbReference>
<dbReference type="InterPro" id="IPR001650">
    <property type="entry name" value="Helicase_C-like"/>
</dbReference>
<evidence type="ECO:0000256" key="1">
    <source>
        <dbReference type="ARBA" id="ARBA00012552"/>
    </source>
</evidence>
<dbReference type="Pfam" id="PF00270">
    <property type="entry name" value="DEAD"/>
    <property type="match status" value="1"/>
</dbReference>
<feature type="region of interest" description="Disordered" evidence="5">
    <location>
        <begin position="34"/>
        <end position="59"/>
    </location>
</feature>
<dbReference type="SMART" id="SM00847">
    <property type="entry name" value="HA2"/>
    <property type="match status" value="1"/>
</dbReference>
<evidence type="ECO:0000256" key="5">
    <source>
        <dbReference type="SAM" id="MobiDB-lite"/>
    </source>
</evidence>
<dbReference type="Gene3D" id="3.40.50.300">
    <property type="entry name" value="P-loop containing nucleotide triphosphate hydrolases"/>
    <property type="match status" value="2"/>
</dbReference>
<evidence type="ECO:0000259" key="6">
    <source>
        <dbReference type="PROSITE" id="PS51192"/>
    </source>
</evidence>
<evidence type="ECO:0000259" key="7">
    <source>
        <dbReference type="PROSITE" id="PS51194"/>
    </source>
</evidence>
<dbReference type="Pfam" id="PF00271">
    <property type="entry name" value="Helicase_C"/>
    <property type="match status" value="1"/>
</dbReference>
<keyword evidence="3" id="KW-0378">Hydrolase</keyword>
<dbReference type="InterPro" id="IPR002464">
    <property type="entry name" value="DNA/RNA_helicase_DEAH_CS"/>
</dbReference>
<name>A0A178DE34_9EURO</name>
<feature type="region of interest" description="Disordered" evidence="5">
    <location>
        <begin position="1031"/>
        <end position="1083"/>
    </location>
</feature>
<dbReference type="PROSITE" id="PS00690">
    <property type="entry name" value="DEAH_ATP_HELICASE"/>
    <property type="match status" value="1"/>
</dbReference>
<dbReference type="InterPro" id="IPR027417">
    <property type="entry name" value="P-loop_NTPase"/>
</dbReference>
<reference evidence="8 9" key="1">
    <citation type="submission" date="2016-03" db="EMBL/GenBank/DDBJ databases">
        <title>The draft genome sequence of Fonsecaea nubica causative agent of cutaneous subcutaneous infection in human host.</title>
        <authorList>
            <person name="Costa F."/>
            <person name="Sybren D.H."/>
            <person name="Raittz R.T."/>
            <person name="Weiss V.A."/>
            <person name="Leao A.C."/>
            <person name="Gomes R."/>
            <person name="De Souza E.M."/>
            <person name="Pedrosa F.O."/>
            <person name="Steffens M.B."/>
            <person name="Bombassaro A."/>
            <person name="Tadra-Sfeir M.Z."/>
            <person name="Moreno L.F."/>
            <person name="Najafzadeh M.J."/>
            <person name="Felipe M.S."/>
            <person name="Teixeira M."/>
            <person name="Sun J."/>
            <person name="Xi L."/>
            <person name="Castro M.A."/>
            <person name="Vicente V.A."/>
        </authorList>
    </citation>
    <scope>NUCLEOTIDE SEQUENCE [LARGE SCALE GENOMIC DNA]</scope>
    <source>
        <strain evidence="8 9">CBS 269.64</strain>
    </source>
</reference>